<sequence>MVDHRFDFLLTNLCFDVGNEADDLLDLFVRKEDCAEHFVFRNLVRARFDHHDRVLRASDRQGQAALLALGHVGIDHIFPVDHAD</sequence>
<name>A0A645IWC0_9ZZZZ</name>
<evidence type="ECO:0000313" key="1">
    <source>
        <dbReference type="EMBL" id="MPN55641.1"/>
    </source>
</evidence>
<accession>A0A645IWC0</accession>
<protein>
    <submittedName>
        <fullName evidence="1">Uncharacterized protein</fullName>
    </submittedName>
</protein>
<gene>
    <name evidence="1" type="ORF">SDC9_203325</name>
</gene>
<proteinExistence type="predicted"/>
<dbReference type="AlphaFoldDB" id="A0A645IWC0"/>
<organism evidence="1">
    <name type="scientific">bioreactor metagenome</name>
    <dbReference type="NCBI Taxonomy" id="1076179"/>
    <lineage>
        <taxon>unclassified sequences</taxon>
        <taxon>metagenomes</taxon>
        <taxon>ecological metagenomes</taxon>
    </lineage>
</organism>
<reference evidence="1" key="1">
    <citation type="submission" date="2019-08" db="EMBL/GenBank/DDBJ databases">
        <authorList>
            <person name="Kucharzyk K."/>
            <person name="Murdoch R.W."/>
            <person name="Higgins S."/>
            <person name="Loffler F."/>
        </authorList>
    </citation>
    <scope>NUCLEOTIDE SEQUENCE</scope>
</reference>
<comment type="caution">
    <text evidence="1">The sequence shown here is derived from an EMBL/GenBank/DDBJ whole genome shotgun (WGS) entry which is preliminary data.</text>
</comment>
<dbReference type="EMBL" id="VSSQ01125129">
    <property type="protein sequence ID" value="MPN55641.1"/>
    <property type="molecule type" value="Genomic_DNA"/>
</dbReference>